<reference evidence="2 3" key="1">
    <citation type="journal article" date="2017" name="Genome Announc.">
        <title>Complete Genome Sequences of Two Acetylene-Fermenting Pelobacter acetylenicus Strains.</title>
        <authorList>
            <person name="Sutton J.M."/>
            <person name="Baesman S.M."/>
            <person name="Fierst J.L."/>
            <person name="Poret-Peterson A.T."/>
            <person name="Oremland R.S."/>
            <person name="Dunlap D.S."/>
            <person name="Akob D.M."/>
        </authorList>
    </citation>
    <scope>NUCLEOTIDE SEQUENCE [LARGE SCALE GENOMIC DNA]</scope>
    <source>
        <strain evidence="2 3">SFB93</strain>
    </source>
</reference>
<keyword evidence="3" id="KW-1185">Reference proteome</keyword>
<dbReference type="EMBL" id="CP015519">
    <property type="protein sequence ID" value="APG28522.1"/>
    <property type="molecule type" value="Genomic_DNA"/>
</dbReference>
<sequence length="352" mass="38884">MGTALLDLLVESGLINSEHFEEALRNCMLSGGQVSTSLLEIGLVKEDQLARFLSRRLSVPFFDPLPLTSIPEEVLALVPSEMAIKHRVLPLSGDRQGLSLAMADPSDTEAVEELSNLTGCVIQPLVAPEVHLLKAVQEYYRVALNSRDQRLLELCEVTEVFSPSLSFEVEEEGDLEEAEIIEEDDLDGGLDLGVNELSKALSEVRDRQEVAQILMRRMGTEFERAAVFLVRENEITGWKAVRGQQEIAAFEQLSIPLGFPSVLKTVVEGKSFYLGPIDREGLNEQLLQGLGGEKPEAVLLVPLILDGRVVNLLYGDGRPEQLVSQVGALQQLQEMAGLAFRILILKNRLLQF</sequence>
<proteinExistence type="predicted"/>
<evidence type="ECO:0000259" key="1">
    <source>
        <dbReference type="Pfam" id="PF05157"/>
    </source>
</evidence>
<dbReference type="Gene3D" id="3.30.300.160">
    <property type="entry name" value="Type II secretion system, protein E, N-terminal domain"/>
    <property type="match status" value="1"/>
</dbReference>
<dbReference type="AlphaFoldDB" id="A0A1L3GRF7"/>
<dbReference type="KEGG" id="pef:A7E78_12125"/>
<gene>
    <name evidence="2" type="ORF">A7E78_12125</name>
</gene>
<dbReference type="SUPFAM" id="SSF55781">
    <property type="entry name" value="GAF domain-like"/>
    <property type="match status" value="1"/>
</dbReference>
<accession>A0A1L3GRF7</accession>
<dbReference type="InterPro" id="IPR029016">
    <property type="entry name" value="GAF-like_dom_sf"/>
</dbReference>
<dbReference type="OrthoDB" id="5430167at2"/>
<dbReference type="Pfam" id="PF05157">
    <property type="entry name" value="MshEN"/>
    <property type="match status" value="1"/>
</dbReference>
<organism evidence="2 3">
    <name type="scientific">Syntrophotalea acetylenivorans</name>
    <dbReference type="NCBI Taxonomy" id="1842532"/>
    <lineage>
        <taxon>Bacteria</taxon>
        <taxon>Pseudomonadati</taxon>
        <taxon>Thermodesulfobacteriota</taxon>
        <taxon>Desulfuromonadia</taxon>
        <taxon>Desulfuromonadales</taxon>
        <taxon>Syntrophotaleaceae</taxon>
        <taxon>Syntrophotalea</taxon>
    </lineage>
</organism>
<dbReference type="STRING" id="1842532.A7E78_12125"/>
<dbReference type="InterPro" id="IPR007831">
    <property type="entry name" value="T2SS_GspE_N"/>
</dbReference>
<dbReference type="SUPFAM" id="SSF160246">
    <property type="entry name" value="EspE N-terminal domain-like"/>
    <property type="match status" value="1"/>
</dbReference>
<name>A0A1L3GRF7_9BACT</name>
<evidence type="ECO:0000313" key="3">
    <source>
        <dbReference type="Proteomes" id="UP000182517"/>
    </source>
</evidence>
<evidence type="ECO:0000313" key="2">
    <source>
        <dbReference type="EMBL" id="APG28522.1"/>
    </source>
</evidence>
<feature type="domain" description="Type II secretion system protein GspE N-terminal" evidence="1">
    <location>
        <begin position="58"/>
        <end position="143"/>
    </location>
</feature>
<dbReference type="RefSeq" id="WP_072284549.1">
    <property type="nucleotide sequence ID" value="NZ_CP015519.1"/>
</dbReference>
<dbReference type="Gene3D" id="3.30.450.40">
    <property type="match status" value="1"/>
</dbReference>
<dbReference type="InterPro" id="IPR037257">
    <property type="entry name" value="T2SS_E_N_sf"/>
</dbReference>
<dbReference type="Proteomes" id="UP000182517">
    <property type="component" value="Chromosome"/>
</dbReference>
<protein>
    <recommendedName>
        <fullName evidence="1">Type II secretion system protein GspE N-terminal domain-containing protein</fullName>
    </recommendedName>
</protein>